<feature type="compositionally biased region" description="Low complexity" evidence="1">
    <location>
        <begin position="65"/>
        <end position="77"/>
    </location>
</feature>
<accession>A0A512NLP5</accession>
<dbReference type="Proteomes" id="UP000321058">
    <property type="component" value="Unassembled WGS sequence"/>
</dbReference>
<name>A0A512NLP5_9HYPH</name>
<dbReference type="AlphaFoldDB" id="A0A512NLP5"/>
<evidence type="ECO:0000313" key="3">
    <source>
        <dbReference type="Proteomes" id="UP000321058"/>
    </source>
</evidence>
<feature type="region of interest" description="Disordered" evidence="1">
    <location>
        <begin position="61"/>
        <end position="90"/>
    </location>
</feature>
<organism evidence="2 3">
    <name type="scientific">Reyranella soli</name>
    <dbReference type="NCBI Taxonomy" id="1230389"/>
    <lineage>
        <taxon>Bacteria</taxon>
        <taxon>Pseudomonadati</taxon>
        <taxon>Pseudomonadota</taxon>
        <taxon>Alphaproteobacteria</taxon>
        <taxon>Hyphomicrobiales</taxon>
        <taxon>Reyranellaceae</taxon>
        <taxon>Reyranella</taxon>
    </lineage>
</organism>
<comment type="caution">
    <text evidence="2">The sequence shown here is derived from an EMBL/GenBank/DDBJ whole genome shotgun (WGS) entry which is preliminary data.</text>
</comment>
<dbReference type="RefSeq" id="WP_147155250.1">
    <property type="nucleotide sequence ID" value="NZ_BKAJ01000143.1"/>
</dbReference>
<sequence length="90" mass="10255">MSDKTTLAREKRDVARRARRLANTLLAEDDRSRLTRFADELDREAAALEQSTAVFVLKPDVTSHQQTQQQQVQQQQQSAVADSDLTKEKD</sequence>
<evidence type="ECO:0000256" key="1">
    <source>
        <dbReference type="SAM" id="MobiDB-lite"/>
    </source>
</evidence>
<reference evidence="2 3" key="1">
    <citation type="submission" date="2019-07" db="EMBL/GenBank/DDBJ databases">
        <title>Whole genome shotgun sequence of Reyranella soli NBRC 108950.</title>
        <authorList>
            <person name="Hosoyama A."/>
            <person name="Uohara A."/>
            <person name="Ohji S."/>
            <person name="Ichikawa N."/>
        </authorList>
    </citation>
    <scope>NUCLEOTIDE SEQUENCE [LARGE SCALE GENOMIC DNA]</scope>
    <source>
        <strain evidence="2 3">NBRC 108950</strain>
    </source>
</reference>
<evidence type="ECO:0000313" key="2">
    <source>
        <dbReference type="EMBL" id="GEP59871.1"/>
    </source>
</evidence>
<dbReference type="EMBL" id="BKAJ01000143">
    <property type="protein sequence ID" value="GEP59871.1"/>
    <property type="molecule type" value="Genomic_DNA"/>
</dbReference>
<protein>
    <submittedName>
        <fullName evidence="2">Uncharacterized protein</fullName>
    </submittedName>
</protein>
<proteinExistence type="predicted"/>
<keyword evidence="3" id="KW-1185">Reference proteome</keyword>
<gene>
    <name evidence="2" type="ORF">RSO01_70370</name>
</gene>